<proteinExistence type="predicted"/>
<evidence type="ECO:0000256" key="1">
    <source>
        <dbReference type="SAM" id="Phobius"/>
    </source>
</evidence>
<evidence type="ECO:0000313" key="3">
    <source>
        <dbReference type="Proteomes" id="UP000004440"/>
    </source>
</evidence>
<dbReference type="STRING" id="1001994.MY1_1532"/>
<accession>F9CU85</accession>
<evidence type="ECO:0000313" key="2">
    <source>
        <dbReference type="EMBL" id="EGP94286.1"/>
    </source>
</evidence>
<dbReference type="RefSeq" id="WP_007551241.1">
    <property type="nucleotide sequence ID" value="NZ_AFPU01000001.1"/>
</dbReference>
<dbReference type="OrthoDB" id="11885at2157"/>
<feature type="transmembrane region" description="Helical" evidence="1">
    <location>
        <begin position="6"/>
        <end position="29"/>
    </location>
</feature>
<dbReference type="AlphaFoldDB" id="F9CU85"/>
<name>F9CU85_9ARCH</name>
<gene>
    <name evidence="2" type="ORF">MY1_1532</name>
</gene>
<keyword evidence="1" id="KW-1133">Transmembrane helix</keyword>
<organism evidence="2 3">
    <name type="scientific">Nitrosarchaeum koreense MY1</name>
    <dbReference type="NCBI Taxonomy" id="1001994"/>
    <lineage>
        <taxon>Archaea</taxon>
        <taxon>Nitrososphaerota</taxon>
        <taxon>Nitrososphaeria</taxon>
        <taxon>Nitrosopumilales</taxon>
        <taxon>Nitrosopumilaceae</taxon>
        <taxon>Nitrosarchaeum</taxon>
    </lineage>
</organism>
<sequence length="152" mass="16996">MATSLVYVVFVLPIVLSIAFGTVVMADVLQSPDRELNMWPMGNSEIMKNDEDISIIGLENQYSISSPVQIQVKIDDSQFDCGDLYVTVYSGKHIVTQSGFLKQCFDENNSLLPIDDDFSEIIDKPGQYDLVVKMTDQNQKNTITTSGKFTIK</sequence>
<keyword evidence="3" id="KW-1185">Reference proteome</keyword>
<dbReference type="EMBL" id="AFPU01000001">
    <property type="protein sequence ID" value="EGP94286.1"/>
    <property type="molecule type" value="Genomic_DNA"/>
</dbReference>
<reference evidence="2 3" key="1">
    <citation type="journal article" date="2011" name="J. Bacteriol.">
        <title>Genome Sequence of an Ammonia-Oxidizing Soil Archaeon, "Candidatus Nitrosoarchaeum koreensis" MY1.</title>
        <authorList>
            <person name="Kim B.K."/>
            <person name="Jung M.Y."/>
            <person name="Yu D.S."/>
            <person name="Park S.J."/>
            <person name="Oh T.K."/>
            <person name="Rhee S.K."/>
            <person name="Kim J.F."/>
        </authorList>
    </citation>
    <scope>NUCLEOTIDE SEQUENCE [LARGE SCALE GENOMIC DNA]</scope>
    <source>
        <strain evidence="2 3">MY1</strain>
    </source>
</reference>
<comment type="caution">
    <text evidence="2">The sequence shown here is derived from an EMBL/GenBank/DDBJ whole genome shotgun (WGS) entry which is preliminary data.</text>
</comment>
<keyword evidence="1" id="KW-0472">Membrane</keyword>
<protein>
    <submittedName>
        <fullName evidence="2">Uncharacterized protein</fullName>
    </submittedName>
</protein>
<keyword evidence="1" id="KW-0812">Transmembrane</keyword>
<dbReference type="Proteomes" id="UP000004440">
    <property type="component" value="Unassembled WGS sequence"/>
</dbReference>